<dbReference type="PANTHER" id="PTHR32552:SF81">
    <property type="entry name" value="TONB-DEPENDENT OUTER MEMBRANE RECEPTOR"/>
    <property type="match status" value="1"/>
</dbReference>
<name>A0A520LJM6_9GAMM</name>
<gene>
    <name evidence="12" type="ORF">EVB02_04340</name>
</gene>
<dbReference type="AlphaFoldDB" id="A0A520LJM6"/>
<proteinExistence type="predicted"/>
<dbReference type="Gene3D" id="2.40.170.20">
    <property type="entry name" value="TonB-dependent receptor, beta-barrel domain"/>
    <property type="match status" value="1"/>
</dbReference>
<accession>A0A520LJM6</accession>
<comment type="caution">
    <text evidence="12">The sequence shown here is derived from an EMBL/GenBank/DDBJ whole genome shotgun (WGS) entry which is preliminary data.</text>
</comment>
<feature type="domain" description="TonB-dependent receptor-like beta-barrel" evidence="11">
    <location>
        <begin position="1"/>
        <end position="157"/>
    </location>
</feature>
<evidence type="ECO:0000256" key="7">
    <source>
        <dbReference type="ARBA" id="ARBA00023065"/>
    </source>
</evidence>
<evidence type="ECO:0000256" key="9">
    <source>
        <dbReference type="ARBA" id="ARBA00023136"/>
    </source>
</evidence>
<dbReference type="InterPro" id="IPR039426">
    <property type="entry name" value="TonB-dep_rcpt-like"/>
</dbReference>
<dbReference type="SUPFAM" id="SSF56935">
    <property type="entry name" value="Porins"/>
    <property type="match status" value="1"/>
</dbReference>
<evidence type="ECO:0000313" key="13">
    <source>
        <dbReference type="Proteomes" id="UP000318148"/>
    </source>
</evidence>
<evidence type="ECO:0000256" key="8">
    <source>
        <dbReference type="ARBA" id="ARBA00023077"/>
    </source>
</evidence>
<evidence type="ECO:0000256" key="10">
    <source>
        <dbReference type="ARBA" id="ARBA00023237"/>
    </source>
</evidence>
<reference evidence="12 13" key="1">
    <citation type="submission" date="2019-02" db="EMBL/GenBank/DDBJ databases">
        <title>Prokaryotic population dynamics and viral predation in marine succession experiment using metagenomics: the confinement effect.</title>
        <authorList>
            <person name="Haro-Moreno J.M."/>
            <person name="Rodriguez-Valera F."/>
            <person name="Lopez-Perez M."/>
        </authorList>
    </citation>
    <scope>NUCLEOTIDE SEQUENCE [LARGE SCALE GENOMIC DNA]</scope>
    <source>
        <strain evidence="12">MED-G169</strain>
    </source>
</reference>
<sequence length="191" mass="22061">DSFEIGLRSNSNDIAIELSGYLLNKKNVIIKDTNNFVVNDGQTDHRGIEWLIRYRLSDRMELITNGSYAIHEYNYSRLYGGIDIDENKVDTAPKLLTNLRLKYRSAKDFVNELEIVHLDKYFLDPQNLHSYPGHTIANLRFSRAFNDITVSGQIINLTGKLIAERADYGFGSYRYFVGEERGIFLQLQKDI</sequence>
<keyword evidence="7" id="KW-0406">Ion transport</keyword>
<keyword evidence="8" id="KW-0798">TonB box</keyword>
<protein>
    <submittedName>
        <fullName evidence="12">TonB-dependent receptor</fullName>
    </submittedName>
</protein>
<dbReference type="GO" id="GO:0009279">
    <property type="term" value="C:cell outer membrane"/>
    <property type="evidence" value="ECO:0007669"/>
    <property type="project" value="UniProtKB-SubCell"/>
</dbReference>
<keyword evidence="10" id="KW-0998">Cell outer membrane</keyword>
<keyword evidence="2" id="KW-0813">Transport</keyword>
<keyword evidence="9" id="KW-0472">Membrane</keyword>
<dbReference type="EMBL" id="SHBO01000070">
    <property type="protein sequence ID" value="RZO03005.1"/>
    <property type="molecule type" value="Genomic_DNA"/>
</dbReference>
<evidence type="ECO:0000256" key="6">
    <source>
        <dbReference type="ARBA" id="ARBA00023004"/>
    </source>
</evidence>
<dbReference type="Proteomes" id="UP000318148">
    <property type="component" value="Unassembled WGS sequence"/>
</dbReference>
<keyword evidence="6" id="KW-0408">Iron</keyword>
<keyword evidence="4" id="KW-0410">Iron transport</keyword>
<evidence type="ECO:0000259" key="11">
    <source>
        <dbReference type="Pfam" id="PF00593"/>
    </source>
</evidence>
<organism evidence="12 13">
    <name type="scientific">SAR92 clade bacterium</name>
    <dbReference type="NCBI Taxonomy" id="2315479"/>
    <lineage>
        <taxon>Bacteria</taxon>
        <taxon>Pseudomonadati</taxon>
        <taxon>Pseudomonadota</taxon>
        <taxon>Gammaproteobacteria</taxon>
        <taxon>Cellvibrionales</taxon>
        <taxon>Porticoccaceae</taxon>
        <taxon>SAR92 clade</taxon>
    </lineage>
</organism>
<dbReference type="InterPro" id="IPR000531">
    <property type="entry name" value="Beta-barrel_TonB"/>
</dbReference>
<evidence type="ECO:0000256" key="5">
    <source>
        <dbReference type="ARBA" id="ARBA00022692"/>
    </source>
</evidence>
<evidence type="ECO:0000256" key="1">
    <source>
        <dbReference type="ARBA" id="ARBA00004571"/>
    </source>
</evidence>
<keyword evidence="5" id="KW-0812">Transmembrane</keyword>
<keyword evidence="3" id="KW-1134">Transmembrane beta strand</keyword>
<dbReference type="Pfam" id="PF00593">
    <property type="entry name" value="TonB_dep_Rec_b-barrel"/>
    <property type="match status" value="1"/>
</dbReference>
<comment type="subcellular location">
    <subcellularLocation>
        <location evidence="1">Cell outer membrane</location>
        <topology evidence="1">Multi-pass membrane protein</topology>
    </subcellularLocation>
</comment>
<evidence type="ECO:0000256" key="3">
    <source>
        <dbReference type="ARBA" id="ARBA00022452"/>
    </source>
</evidence>
<keyword evidence="12" id="KW-0675">Receptor</keyword>
<feature type="non-terminal residue" evidence="12">
    <location>
        <position position="1"/>
    </location>
</feature>
<dbReference type="InterPro" id="IPR036942">
    <property type="entry name" value="Beta-barrel_TonB_sf"/>
</dbReference>
<dbReference type="PANTHER" id="PTHR32552">
    <property type="entry name" value="FERRICHROME IRON RECEPTOR-RELATED"/>
    <property type="match status" value="1"/>
</dbReference>
<evidence type="ECO:0000313" key="12">
    <source>
        <dbReference type="EMBL" id="RZO03005.1"/>
    </source>
</evidence>
<evidence type="ECO:0000256" key="4">
    <source>
        <dbReference type="ARBA" id="ARBA00022496"/>
    </source>
</evidence>
<dbReference type="GO" id="GO:0006826">
    <property type="term" value="P:iron ion transport"/>
    <property type="evidence" value="ECO:0007669"/>
    <property type="project" value="UniProtKB-KW"/>
</dbReference>
<evidence type="ECO:0000256" key="2">
    <source>
        <dbReference type="ARBA" id="ARBA00022448"/>
    </source>
</evidence>